<organism evidence="6 7">
    <name type="scientific">Nicoliella spurrieriana</name>
    <dbReference type="NCBI Taxonomy" id="2925830"/>
    <lineage>
        <taxon>Bacteria</taxon>
        <taxon>Bacillati</taxon>
        <taxon>Bacillota</taxon>
        <taxon>Bacilli</taxon>
        <taxon>Lactobacillales</taxon>
        <taxon>Lactobacillaceae</taxon>
        <taxon>Nicoliella</taxon>
    </lineage>
</organism>
<dbReference type="InterPro" id="IPR017871">
    <property type="entry name" value="ABC_transporter-like_CS"/>
</dbReference>
<accession>A0A976RTS7</accession>
<dbReference type="PROSITE" id="PS00211">
    <property type="entry name" value="ABC_TRANSPORTER_1"/>
    <property type="match status" value="1"/>
</dbReference>
<comment type="similarity">
    <text evidence="1">Belongs to the ABC transporter superfamily.</text>
</comment>
<evidence type="ECO:0000256" key="4">
    <source>
        <dbReference type="ARBA" id="ARBA00022840"/>
    </source>
</evidence>
<proteinExistence type="inferred from homology"/>
<gene>
    <name evidence="6" type="ORF">MOO44_04385</name>
</gene>
<evidence type="ECO:0000256" key="2">
    <source>
        <dbReference type="ARBA" id="ARBA00022448"/>
    </source>
</evidence>
<dbReference type="AlphaFoldDB" id="A0A976RTS7"/>
<dbReference type="SMART" id="SM00382">
    <property type="entry name" value="AAA"/>
    <property type="match status" value="1"/>
</dbReference>
<name>A0A976RTS7_9LACO</name>
<dbReference type="PANTHER" id="PTHR43335:SF4">
    <property type="entry name" value="ABC TRANSPORTER, ATP-BINDING PROTEIN"/>
    <property type="match status" value="1"/>
</dbReference>
<dbReference type="KEGG" id="lbe:MOO44_04385"/>
<dbReference type="Gene3D" id="3.40.50.300">
    <property type="entry name" value="P-loop containing nucleotide triphosphate hydrolases"/>
    <property type="match status" value="1"/>
</dbReference>
<dbReference type="InterPro" id="IPR027417">
    <property type="entry name" value="P-loop_NTPase"/>
</dbReference>
<evidence type="ECO:0000256" key="1">
    <source>
        <dbReference type="ARBA" id="ARBA00005417"/>
    </source>
</evidence>
<reference evidence="6" key="1">
    <citation type="journal article" date="2022" name="Int. J. Syst. Evol. Microbiol.">
        <title>Apilactobacillus apisilvae sp. nov., Nicolia spurrieriana gen. nov. sp. nov., Bombilactobacillus folatiphilus sp. nov. and Bombilactobacillus thymidiniphilus sp. nov., four new lactic acid bacterial isolates from stingless bees Tetragonula carbonaria and Austroplebeia australis.</title>
        <authorList>
            <person name="Oliphant S.A."/>
            <person name="Watson-Haigh N.S."/>
            <person name="Sumby K.M."/>
            <person name="Gardner J."/>
            <person name="Groom S."/>
            <person name="Jiranek V."/>
        </authorList>
    </citation>
    <scope>NUCLEOTIDE SEQUENCE</scope>
    <source>
        <strain evidence="6">SGEP1_A5</strain>
    </source>
</reference>
<dbReference type="GO" id="GO:0005524">
    <property type="term" value="F:ATP binding"/>
    <property type="evidence" value="ECO:0007669"/>
    <property type="project" value="UniProtKB-KW"/>
</dbReference>
<keyword evidence="2" id="KW-0813">Transport</keyword>
<dbReference type="SUPFAM" id="SSF52540">
    <property type="entry name" value="P-loop containing nucleoside triphosphate hydrolases"/>
    <property type="match status" value="1"/>
</dbReference>
<evidence type="ECO:0000256" key="3">
    <source>
        <dbReference type="ARBA" id="ARBA00022741"/>
    </source>
</evidence>
<dbReference type="PANTHER" id="PTHR43335">
    <property type="entry name" value="ABC TRANSPORTER, ATP-BINDING PROTEIN"/>
    <property type="match status" value="1"/>
</dbReference>
<sequence>MAMLKVTNLNKKYGQKQVLHNVSFEIPAGKILGLIGPNGAGKSTIMKTIVGLTNYSHGSISINNQPLNRHHRKALKNVGTMIETPALYDNLSGLDHLHLYNEGVTTAAEIKQIMEDTQIEKFAKRKAKKYSLGMRQRLGIAITLLNHPKLLILDEPMNGLDPQSTHDLRDLLLKLASRGISILISSHLLDELARIADSYVVINHGRVVKQAPAAEFLNSDHQLIKIETADAQQALTALQASGLDAHINDKLVELNNTAGALNAAMVALVSANVTILNVQVASADLEESLLKLLTADNQKEEIK</sequence>
<keyword evidence="7" id="KW-1185">Reference proteome</keyword>
<dbReference type="RefSeq" id="WP_260117203.1">
    <property type="nucleotide sequence ID" value="NZ_CP093361.1"/>
</dbReference>
<dbReference type="Pfam" id="PF00005">
    <property type="entry name" value="ABC_tran"/>
    <property type="match status" value="1"/>
</dbReference>
<dbReference type="InterPro" id="IPR003593">
    <property type="entry name" value="AAA+_ATPase"/>
</dbReference>
<feature type="domain" description="ABC transporter" evidence="5">
    <location>
        <begin position="4"/>
        <end position="229"/>
    </location>
</feature>
<dbReference type="GO" id="GO:0016887">
    <property type="term" value="F:ATP hydrolysis activity"/>
    <property type="evidence" value="ECO:0007669"/>
    <property type="project" value="InterPro"/>
</dbReference>
<evidence type="ECO:0000313" key="7">
    <source>
        <dbReference type="Proteomes" id="UP000831181"/>
    </source>
</evidence>
<dbReference type="InterPro" id="IPR003439">
    <property type="entry name" value="ABC_transporter-like_ATP-bd"/>
</dbReference>
<evidence type="ECO:0000259" key="5">
    <source>
        <dbReference type="PROSITE" id="PS50893"/>
    </source>
</evidence>
<protein>
    <submittedName>
        <fullName evidence="6">ABC transporter ATP-binding protein</fullName>
    </submittedName>
</protein>
<dbReference type="PROSITE" id="PS50893">
    <property type="entry name" value="ABC_TRANSPORTER_2"/>
    <property type="match status" value="1"/>
</dbReference>
<dbReference type="Proteomes" id="UP000831181">
    <property type="component" value="Chromosome"/>
</dbReference>
<keyword evidence="3" id="KW-0547">Nucleotide-binding</keyword>
<keyword evidence="4 6" id="KW-0067">ATP-binding</keyword>
<dbReference type="EMBL" id="CP093361">
    <property type="protein sequence ID" value="UQS87396.1"/>
    <property type="molecule type" value="Genomic_DNA"/>
</dbReference>
<evidence type="ECO:0000313" key="6">
    <source>
        <dbReference type="EMBL" id="UQS87396.1"/>
    </source>
</evidence>